<sequence length="86" mass="9705">MGKVRTKKVKRLAKEVLELYRDRVSEDFEKNKQLVRQVFVSGVSKKLANRVAGYLTTLVKLQAKKEAELSMESAPAQADTVAEKPK</sequence>
<reference evidence="5 6" key="1">
    <citation type="submission" date="2017-04" db="EMBL/GenBank/DDBJ databases">
        <title>Draft Aigarchaeota genome from a New Zealand hot spring.</title>
        <authorList>
            <person name="Reysenbach A.-L."/>
            <person name="Donaho J.A."/>
            <person name="Gerhart J."/>
            <person name="Kelley J.F."/>
            <person name="Kouba K."/>
            <person name="Podar M."/>
            <person name="Stott M."/>
        </authorList>
    </citation>
    <scope>NUCLEOTIDE SEQUENCE [LARGE SCALE GENOMIC DNA]</scope>
    <source>
        <strain evidence="5">NZ13_MG1</strain>
    </source>
</reference>
<protein>
    <recommendedName>
        <fullName evidence="4">Small ribosomal subunit protein eS17</fullName>
    </recommendedName>
</protein>
<evidence type="ECO:0000256" key="4">
    <source>
        <dbReference type="HAMAP-Rule" id="MF_00511"/>
    </source>
</evidence>
<dbReference type="Gene3D" id="1.10.60.20">
    <property type="entry name" value="Ribosomal protein S17e-like"/>
    <property type="match status" value="1"/>
</dbReference>
<keyword evidence="3 4" id="KW-0687">Ribonucleoprotein</keyword>
<dbReference type="GO" id="GO:0003735">
    <property type="term" value="F:structural constituent of ribosome"/>
    <property type="evidence" value="ECO:0007669"/>
    <property type="project" value="InterPro"/>
</dbReference>
<evidence type="ECO:0000256" key="3">
    <source>
        <dbReference type="ARBA" id="ARBA00023274"/>
    </source>
</evidence>
<dbReference type="HAMAP" id="MF_00511">
    <property type="entry name" value="Ribosomal_eS17"/>
    <property type="match status" value="1"/>
</dbReference>
<evidence type="ECO:0000313" key="5">
    <source>
        <dbReference type="EMBL" id="PUA31271.1"/>
    </source>
</evidence>
<dbReference type="GO" id="GO:0005840">
    <property type="term" value="C:ribosome"/>
    <property type="evidence" value="ECO:0007669"/>
    <property type="project" value="UniProtKB-KW"/>
</dbReference>
<dbReference type="SUPFAM" id="SSF116820">
    <property type="entry name" value="Rps17e-like"/>
    <property type="match status" value="1"/>
</dbReference>
<dbReference type="InterPro" id="IPR001210">
    <property type="entry name" value="Ribosomal_eS17"/>
</dbReference>
<proteinExistence type="inferred from homology"/>
<dbReference type="Pfam" id="PF00833">
    <property type="entry name" value="Ribosomal_S17e"/>
    <property type="match status" value="1"/>
</dbReference>
<dbReference type="PANTHER" id="PTHR10732">
    <property type="entry name" value="40S RIBOSOMAL PROTEIN S17"/>
    <property type="match status" value="1"/>
</dbReference>
<evidence type="ECO:0000256" key="1">
    <source>
        <dbReference type="ARBA" id="ARBA00010444"/>
    </source>
</evidence>
<name>A0A2R7Y157_9ARCH</name>
<dbReference type="GO" id="GO:0006412">
    <property type="term" value="P:translation"/>
    <property type="evidence" value="ECO:0007669"/>
    <property type="project" value="UniProtKB-UniRule"/>
</dbReference>
<evidence type="ECO:0000313" key="6">
    <source>
        <dbReference type="Proteomes" id="UP000244066"/>
    </source>
</evidence>
<organism evidence="5 6">
    <name type="scientific">Candidatus Terraquivivens tikiterensis</name>
    <dbReference type="NCBI Taxonomy" id="1980982"/>
    <lineage>
        <taxon>Archaea</taxon>
        <taxon>Nitrososphaerota</taxon>
        <taxon>Candidatus Wolframiiraptoraceae</taxon>
        <taxon>Candidatus Terraquivivens</taxon>
    </lineage>
</organism>
<dbReference type="InterPro" id="IPR036401">
    <property type="entry name" value="Ribosomal_eS17_sf"/>
</dbReference>
<dbReference type="AlphaFoldDB" id="A0A2R7Y157"/>
<evidence type="ECO:0000256" key="2">
    <source>
        <dbReference type="ARBA" id="ARBA00022980"/>
    </source>
</evidence>
<dbReference type="Proteomes" id="UP000244066">
    <property type="component" value="Unassembled WGS sequence"/>
</dbReference>
<gene>
    <name evidence="4" type="primary">rps17e</name>
    <name evidence="5" type="ORF">B9J98_07050</name>
</gene>
<dbReference type="GO" id="GO:1990904">
    <property type="term" value="C:ribonucleoprotein complex"/>
    <property type="evidence" value="ECO:0007669"/>
    <property type="project" value="UniProtKB-KW"/>
</dbReference>
<dbReference type="NCBIfam" id="NF002242">
    <property type="entry name" value="PRK01151.1"/>
    <property type="match status" value="1"/>
</dbReference>
<dbReference type="EMBL" id="NDWU01000021">
    <property type="protein sequence ID" value="PUA31271.1"/>
    <property type="molecule type" value="Genomic_DNA"/>
</dbReference>
<keyword evidence="2 4" id="KW-0689">Ribosomal protein</keyword>
<comment type="similarity">
    <text evidence="1 4">Belongs to the eukaryotic ribosomal protein eS17 family.</text>
</comment>
<comment type="caution">
    <text evidence="5">The sequence shown here is derived from an EMBL/GenBank/DDBJ whole genome shotgun (WGS) entry which is preliminary data.</text>
</comment>
<dbReference type="PANTHER" id="PTHR10732:SF0">
    <property type="entry name" value="40S RIBOSOMAL PROTEIN S17"/>
    <property type="match status" value="1"/>
</dbReference>
<accession>A0A2R7Y157</accession>